<comment type="subcellular location">
    <subcellularLocation>
        <location evidence="1 9">Golgi apparatus membrane</location>
        <topology evidence="1 9">Single-pass type II membrane protein</topology>
    </subcellularLocation>
</comment>
<feature type="transmembrane region" description="Helical" evidence="9">
    <location>
        <begin position="22"/>
        <end position="41"/>
    </location>
</feature>
<evidence type="ECO:0000256" key="7">
    <source>
        <dbReference type="ARBA" id="ARBA00023136"/>
    </source>
</evidence>
<organism evidence="10 11">
    <name type="scientific">Paralvinella palmiformis</name>
    <dbReference type="NCBI Taxonomy" id="53620"/>
    <lineage>
        <taxon>Eukaryota</taxon>
        <taxon>Metazoa</taxon>
        <taxon>Spiralia</taxon>
        <taxon>Lophotrochozoa</taxon>
        <taxon>Annelida</taxon>
        <taxon>Polychaeta</taxon>
        <taxon>Sedentaria</taxon>
        <taxon>Canalipalpata</taxon>
        <taxon>Terebellida</taxon>
        <taxon>Terebelliformia</taxon>
        <taxon>Alvinellidae</taxon>
        <taxon>Paralvinella</taxon>
    </lineage>
</organism>
<evidence type="ECO:0000313" key="10">
    <source>
        <dbReference type="EMBL" id="KAK2161298.1"/>
    </source>
</evidence>
<comment type="similarity">
    <text evidence="2 9">Belongs to the sulfotransferase 2 family.</text>
</comment>
<accession>A0AAD9JXN7</accession>
<keyword evidence="8 9" id="KW-0325">Glycoprotein</keyword>
<name>A0AAD9JXN7_9ANNE</name>
<reference evidence="10" key="1">
    <citation type="journal article" date="2023" name="Mol. Biol. Evol.">
        <title>Third-Generation Sequencing Reveals the Adaptive Role of the Epigenome in Three Deep-Sea Polychaetes.</title>
        <authorList>
            <person name="Perez M."/>
            <person name="Aroh O."/>
            <person name="Sun Y."/>
            <person name="Lan Y."/>
            <person name="Juniper S.K."/>
            <person name="Young C.R."/>
            <person name="Angers B."/>
            <person name="Qian P.Y."/>
        </authorList>
    </citation>
    <scope>NUCLEOTIDE SEQUENCE</scope>
    <source>
        <strain evidence="10">P08H-3</strain>
    </source>
</reference>
<dbReference type="GO" id="GO:0016051">
    <property type="term" value="P:carbohydrate biosynthetic process"/>
    <property type="evidence" value="ECO:0007669"/>
    <property type="project" value="InterPro"/>
</dbReference>
<evidence type="ECO:0000256" key="9">
    <source>
        <dbReference type="RuleBase" id="RU364020"/>
    </source>
</evidence>
<evidence type="ECO:0000256" key="8">
    <source>
        <dbReference type="ARBA" id="ARBA00023180"/>
    </source>
</evidence>
<dbReference type="Proteomes" id="UP001208570">
    <property type="component" value="Unassembled WGS sequence"/>
</dbReference>
<evidence type="ECO:0000256" key="5">
    <source>
        <dbReference type="ARBA" id="ARBA00022989"/>
    </source>
</evidence>
<sequence length="354" mass="41698">MDVQLLRDNEDAPTKSCTPKRIVLIGVLMVLLTVVVVLCTFRQNLGTEKDMFTSNQVTRLKPPLPICRNEERLSTIKNYCQKRKQNDNRPVKMSRNRYKYIIVDEVHRMLYCAIPGTGYSSIVNLLNHHQPIPDYIRKKDLGAGDPEMSTNRSLKRLSDYNLGAIQDKLRDYYKFILVRHPLVRFRSAYSSMFLSRTTGLEKYQHIFSKAYKKSKLTDITGKSKINFYQFLQLVIRSKSFRDEHWMTYHWMCLPCHIRYDAILKLETIQNDIQTIMDRLEADENNTTRAYEVFWNMRSLYKYEITNEVIRTVPSGLLKPLLKRCQIDLDLFGYTWDNDQGAKCLLRTDNNVECC</sequence>
<keyword evidence="4 9" id="KW-0812">Transmembrane</keyword>
<dbReference type="GO" id="GO:0008146">
    <property type="term" value="F:sulfotransferase activity"/>
    <property type="evidence" value="ECO:0007669"/>
    <property type="project" value="InterPro"/>
</dbReference>
<dbReference type="Pfam" id="PF03567">
    <property type="entry name" value="Sulfotransfer_2"/>
    <property type="match status" value="1"/>
</dbReference>
<keyword evidence="7 9" id="KW-0472">Membrane</keyword>
<comment type="caution">
    <text evidence="10">The sequence shown here is derived from an EMBL/GenBank/DDBJ whole genome shotgun (WGS) entry which is preliminary data.</text>
</comment>
<evidence type="ECO:0000256" key="1">
    <source>
        <dbReference type="ARBA" id="ARBA00004323"/>
    </source>
</evidence>
<dbReference type="GO" id="GO:0000139">
    <property type="term" value="C:Golgi membrane"/>
    <property type="evidence" value="ECO:0007669"/>
    <property type="project" value="UniProtKB-SubCell"/>
</dbReference>
<keyword evidence="9" id="KW-0119">Carbohydrate metabolism</keyword>
<keyword evidence="3 9" id="KW-0808">Transferase</keyword>
<dbReference type="InterPro" id="IPR018011">
    <property type="entry name" value="Carb_sulfotrans_8-10"/>
</dbReference>
<dbReference type="InterPro" id="IPR005331">
    <property type="entry name" value="Sulfotransferase"/>
</dbReference>
<evidence type="ECO:0000313" key="11">
    <source>
        <dbReference type="Proteomes" id="UP001208570"/>
    </source>
</evidence>
<dbReference type="EMBL" id="JAODUP010000119">
    <property type="protein sequence ID" value="KAK2161298.1"/>
    <property type="molecule type" value="Genomic_DNA"/>
</dbReference>
<keyword evidence="6 9" id="KW-0333">Golgi apparatus</keyword>
<evidence type="ECO:0000256" key="3">
    <source>
        <dbReference type="ARBA" id="ARBA00022679"/>
    </source>
</evidence>
<keyword evidence="5 9" id="KW-1133">Transmembrane helix</keyword>
<dbReference type="PANTHER" id="PTHR12137">
    <property type="entry name" value="CARBOHYDRATE SULFOTRANSFERASE"/>
    <property type="match status" value="1"/>
</dbReference>
<dbReference type="EC" id="2.8.2.-" evidence="9"/>
<protein>
    <recommendedName>
        <fullName evidence="9">Carbohydrate sulfotransferase</fullName>
        <ecNumber evidence="9">2.8.2.-</ecNumber>
    </recommendedName>
</protein>
<keyword evidence="11" id="KW-1185">Reference proteome</keyword>
<gene>
    <name evidence="10" type="ORF">LSH36_119g08002</name>
</gene>
<dbReference type="AlphaFoldDB" id="A0AAD9JXN7"/>
<proteinExistence type="inferred from homology"/>
<evidence type="ECO:0000256" key="4">
    <source>
        <dbReference type="ARBA" id="ARBA00022692"/>
    </source>
</evidence>
<keyword evidence="9" id="KW-0735">Signal-anchor</keyword>
<evidence type="ECO:0000256" key="6">
    <source>
        <dbReference type="ARBA" id="ARBA00023034"/>
    </source>
</evidence>
<evidence type="ECO:0000256" key="2">
    <source>
        <dbReference type="ARBA" id="ARBA00006339"/>
    </source>
</evidence>
<dbReference type="PANTHER" id="PTHR12137:SF33">
    <property type="entry name" value="CARBOHYDRATE SULFOTRANSFERASE 14"/>
    <property type="match status" value="1"/>
</dbReference>